<dbReference type="Gene3D" id="3.40.140.10">
    <property type="entry name" value="Cytidine Deaminase, domain 2"/>
    <property type="match status" value="1"/>
</dbReference>
<dbReference type="Pfam" id="PF13532">
    <property type="entry name" value="2OG-FeII_Oxy_2"/>
    <property type="match status" value="1"/>
</dbReference>
<keyword evidence="6" id="KW-0736">Signalosome</keyword>
<dbReference type="InterPro" id="IPR040961">
    <property type="entry name" value="CSN5_C"/>
</dbReference>
<dbReference type="PROSITE" id="PS50249">
    <property type="entry name" value="MPN"/>
    <property type="match status" value="1"/>
</dbReference>
<dbReference type="SUPFAM" id="SSF51197">
    <property type="entry name" value="Clavaminate synthase-like"/>
    <property type="match status" value="1"/>
</dbReference>
<dbReference type="EMBL" id="JAAAIL010000249">
    <property type="protein sequence ID" value="KAG0277768.1"/>
    <property type="molecule type" value="Genomic_DNA"/>
</dbReference>
<feature type="domain" description="Fe2OG dioxygenase" evidence="12">
    <location>
        <begin position="394"/>
        <end position="497"/>
    </location>
</feature>
<evidence type="ECO:0000259" key="12">
    <source>
        <dbReference type="PROSITE" id="PS51471"/>
    </source>
</evidence>
<evidence type="ECO:0000256" key="7">
    <source>
        <dbReference type="ARBA" id="ARBA00022801"/>
    </source>
</evidence>
<evidence type="ECO:0000313" key="13">
    <source>
        <dbReference type="EMBL" id="KAG0277768.1"/>
    </source>
</evidence>
<dbReference type="GO" id="GO:0046872">
    <property type="term" value="F:metal ion binding"/>
    <property type="evidence" value="ECO:0007669"/>
    <property type="project" value="UniProtKB-KW"/>
</dbReference>
<dbReference type="InterPro" id="IPR037518">
    <property type="entry name" value="MPN"/>
</dbReference>
<evidence type="ECO:0000256" key="1">
    <source>
        <dbReference type="ARBA" id="ARBA00006008"/>
    </source>
</evidence>
<name>A0AAD4H7Q4_9FUNG</name>
<dbReference type="InterPro" id="IPR027450">
    <property type="entry name" value="AlkB-like"/>
</dbReference>
<evidence type="ECO:0000256" key="10">
    <source>
        <dbReference type="SAM" id="MobiDB-lite"/>
    </source>
</evidence>
<dbReference type="SUPFAM" id="SSF102712">
    <property type="entry name" value="JAB1/MPN domain"/>
    <property type="match status" value="1"/>
</dbReference>
<keyword evidence="8" id="KW-0862">Zinc</keyword>
<dbReference type="GO" id="GO:0008180">
    <property type="term" value="C:COP9 signalosome"/>
    <property type="evidence" value="ECO:0007669"/>
    <property type="project" value="UniProtKB-KW"/>
</dbReference>
<evidence type="ECO:0000256" key="5">
    <source>
        <dbReference type="ARBA" id="ARBA00022723"/>
    </source>
</evidence>
<comment type="subunit">
    <text evidence="2">Component of the COP9 signalosome (CSN) complex.</text>
</comment>
<dbReference type="AlphaFoldDB" id="A0AAD4H7Q4"/>
<protein>
    <recommendedName>
        <fullName evidence="3">COP9 signalosome complex subunit 5</fullName>
    </recommendedName>
</protein>
<evidence type="ECO:0000256" key="8">
    <source>
        <dbReference type="ARBA" id="ARBA00022833"/>
    </source>
</evidence>
<dbReference type="PROSITE" id="PS51471">
    <property type="entry name" value="FE2OG_OXY"/>
    <property type="match status" value="1"/>
</dbReference>
<dbReference type="GO" id="GO:0008237">
    <property type="term" value="F:metallopeptidase activity"/>
    <property type="evidence" value="ECO:0007669"/>
    <property type="project" value="UniProtKB-KW"/>
</dbReference>
<dbReference type="PANTHER" id="PTHR10410">
    <property type="entry name" value="EUKARYOTIC TRANSLATION INITIATION FACTOR 3 -RELATED"/>
    <property type="match status" value="1"/>
</dbReference>
<keyword evidence="5" id="KW-0479">Metal-binding</keyword>
<proteinExistence type="inferred from homology"/>
<feature type="compositionally biased region" description="Gly residues" evidence="10">
    <location>
        <begin position="282"/>
        <end position="295"/>
    </location>
</feature>
<keyword evidence="7" id="KW-0378">Hydrolase</keyword>
<keyword evidence="9" id="KW-0482">Metalloprotease</keyword>
<dbReference type="CDD" id="cd08069">
    <property type="entry name" value="MPN_RPN11_CSN5"/>
    <property type="match status" value="1"/>
</dbReference>
<evidence type="ECO:0000256" key="3">
    <source>
        <dbReference type="ARBA" id="ARBA00014880"/>
    </source>
</evidence>
<reference evidence="13" key="1">
    <citation type="journal article" date="2020" name="Fungal Divers.">
        <title>Resolving the Mortierellaceae phylogeny through synthesis of multi-gene phylogenetics and phylogenomics.</title>
        <authorList>
            <person name="Vandepol N."/>
            <person name="Liber J."/>
            <person name="Desiro A."/>
            <person name="Na H."/>
            <person name="Kennedy M."/>
            <person name="Barry K."/>
            <person name="Grigoriev I.V."/>
            <person name="Miller A.N."/>
            <person name="O'Donnell K."/>
            <person name="Stajich J.E."/>
            <person name="Bonito G."/>
        </authorList>
    </citation>
    <scope>NUCLEOTIDE SEQUENCE</scope>
    <source>
        <strain evidence="13">NRRL 28262</strain>
    </source>
</reference>
<evidence type="ECO:0000256" key="9">
    <source>
        <dbReference type="ARBA" id="ARBA00023049"/>
    </source>
</evidence>
<dbReference type="Gene3D" id="2.60.120.590">
    <property type="entry name" value="Alpha-ketoglutarate-dependent dioxygenase AlkB-like"/>
    <property type="match status" value="1"/>
</dbReference>
<dbReference type="GO" id="GO:0006508">
    <property type="term" value="P:proteolysis"/>
    <property type="evidence" value="ECO:0007669"/>
    <property type="project" value="UniProtKB-KW"/>
</dbReference>
<dbReference type="InterPro" id="IPR037151">
    <property type="entry name" value="AlkB-like_sf"/>
</dbReference>
<dbReference type="InterPro" id="IPR050242">
    <property type="entry name" value="JAMM_MPN+_peptidase_M67A"/>
</dbReference>
<dbReference type="GO" id="GO:0000338">
    <property type="term" value="P:protein deneddylation"/>
    <property type="evidence" value="ECO:0007669"/>
    <property type="project" value="UniProtKB-ARBA"/>
</dbReference>
<dbReference type="Pfam" id="PF18323">
    <property type="entry name" value="CSN5_C"/>
    <property type="match status" value="1"/>
</dbReference>
<comment type="similarity">
    <text evidence="1">Belongs to the peptidase M67A family. CSN5 subfamily.</text>
</comment>
<feature type="region of interest" description="Disordered" evidence="10">
    <location>
        <begin position="282"/>
        <end position="311"/>
    </location>
</feature>
<organism evidence="13 14">
    <name type="scientific">Linnemannia exigua</name>
    <dbReference type="NCBI Taxonomy" id="604196"/>
    <lineage>
        <taxon>Eukaryota</taxon>
        <taxon>Fungi</taxon>
        <taxon>Fungi incertae sedis</taxon>
        <taxon>Mucoromycota</taxon>
        <taxon>Mortierellomycotina</taxon>
        <taxon>Mortierellomycetes</taxon>
        <taxon>Mortierellales</taxon>
        <taxon>Mortierellaceae</taxon>
        <taxon>Linnemannia</taxon>
    </lineage>
</organism>
<dbReference type="Pfam" id="PF01398">
    <property type="entry name" value="JAB"/>
    <property type="match status" value="1"/>
</dbReference>
<dbReference type="InterPro" id="IPR005123">
    <property type="entry name" value="Oxoglu/Fe-dep_dioxygenase_dom"/>
</dbReference>
<evidence type="ECO:0000256" key="2">
    <source>
        <dbReference type="ARBA" id="ARBA00011098"/>
    </source>
</evidence>
<sequence length="538" mass="60241">MDAINARKNFEFINNIRSVNPESDQIYHFDEAEQKRILNESPWKKDPHYFTHIKISAVALIKMVMHARSGGSIEVMGMMQGKVQGNTIIIMDAFALPVEGTETRVNAQAEGYEYMVQYMTKIKEVGRLENAIGWYHSHPGYGCWLSGIDVNTQMQNQQFQDPFVAVVIDPNRTISAGKVEIGAFRTYPEGYKAPDEGPSEYQTIPLSKIEDFGVHCKQYYPLEISHFKSTLDTQLLDQLWNKYWVNTLSQSPLLSNREYAARQMSDLAEKLQMTANMASRAGPGGFGGMGTGGQFGKDKKKKQEESQLSKITRDSNKISVEATHGLISQVLKNVLFTANPHQNETSALGNPIDTDTILSPAPGAQRVVGNMERLPGMFDFVTDRLLDRQIYKTSPNSIIVNEYEAGQGIMPHVDAPKLFGPTITALSLLSDCVMTFQHVKDFSLVYRIHLPRRSLVVMNDSCRYDYKHSISKDLVEVVNGIEIMRARRVSITYRDMLVDNQTQGQGQSQTFSRCGVQDSGLPSMCNNKTVSKGACSST</sequence>
<comment type="caution">
    <text evidence="13">The sequence shown here is derived from an EMBL/GenBank/DDBJ whole genome shotgun (WGS) entry which is preliminary data.</text>
</comment>
<feature type="compositionally biased region" description="Basic and acidic residues" evidence="10">
    <location>
        <begin position="301"/>
        <end position="311"/>
    </location>
</feature>
<evidence type="ECO:0000313" key="14">
    <source>
        <dbReference type="Proteomes" id="UP001194580"/>
    </source>
</evidence>
<keyword evidence="14" id="KW-1185">Reference proteome</keyword>
<keyword evidence="4" id="KW-0645">Protease</keyword>
<dbReference type="Proteomes" id="UP001194580">
    <property type="component" value="Unassembled WGS sequence"/>
</dbReference>
<evidence type="ECO:0000256" key="6">
    <source>
        <dbReference type="ARBA" id="ARBA00022790"/>
    </source>
</evidence>
<gene>
    <name evidence="13" type="primary">COPS5</name>
    <name evidence="13" type="ORF">BGZ95_005388</name>
</gene>
<evidence type="ECO:0000256" key="4">
    <source>
        <dbReference type="ARBA" id="ARBA00022670"/>
    </source>
</evidence>
<accession>A0AAD4H7Q4</accession>
<feature type="domain" description="MPN" evidence="11">
    <location>
        <begin position="53"/>
        <end position="190"/>
    </location>
</feature>
<evidence type="ECO:0000259" key="11">
    <source>
        <dbReference type="PROSITE" id="PS50249"/>
    </source>
</evidence>
<dbReference type="SMART" id="SM00232">
    <property type="entry name" value="JAB_MPN"/>
    <property type="match status" value="1"/>
</dbReference>
<dbReference type="FunFam" id="3.40.140.10:FF:000003">
    <property type="entry name" value="COP9 signalosome complex subunit 5"/>
    <property type="match status" value="1"/>
</dbReference>
<dbReference type="InterPro" id="IPR000555">
    <property type="entry name" value="JAMM/MPN+_dom"/>
</dbReference>